<dbReference type="AlphaFoldDB" id="A0A261XYY4"/>
<dbReference type="InterPro" id="IPR006680">
    <property type="entry name" value="Amidohydro-rel"/>
</dbReference>
<feature type="domain" description="Amidohydrolase-related" evidence="4">
    <location>
        <begin position="44"/>
        <end position="329"/>
    </location>
</feature>
<dbReference type="Pfam" id="PF04909">
    <property type="entry name" value="Amidohydro_2"/>
    <property type="match status" value="1"/>
</dbReference>
<proteinExistence type="inferred from homology"/>
<evidence type="ECO:0000313" key="6">
    <source>
        <dbReference type="Proteomes" id="UP000242875"/>
    </source>
</evidence>
<dbReference type="SUPFAM" id="SSF51556">
    <property type="entry name" value="Metallo-dependent hydrolases"/>
    <property type="match status" value="1"/>
</dbReference>
<dbReference type="PANTHER" id="PTHR21240">
    <property type="entry name" value="2-AMINO-3-CARBOXYLMUCONATE-6-SEMIALDEHYDE DECARBOXYLASE"/>
    <property type="match status" value="1"/>
</dbReference>
<evidence type="ECO:0000256" key="1">
    <source>
        <dbReference type="ARBA" id="ARBA00022793"/>
    </source>
</evidence>
<keyword evidence="1 3" id="KW-0210">Decarboxylase</keyword>
<protein>
    <recommendedName>
        <fullName evidence="4">Amidohydrolase-related domain-containing protein</fullName>
    </recommendedName>
</protein>
<gene>
    <name evidence="5" type="ORF">BZG36_04175</name>
</gene>
<dbReference type="InterPro" id="IPR032465">
    <property type="entry name" value="ACMSD"/>
</dbReference>
<dbReference type="OrthoDB" id="432010at2759"/>
<dbReference type="Gene3D" id="3.20.20.140">
    <property type="entry name" value="Metal-dependent hydrolases"/>
    <property type="match status" value="1"/>
</dbReference>
<sequence length="344" mass="39965">MEHKTLTDLLPFPAVQCCCVSQSSDKCEADHGLYDPFRIERPVIDAHTHIFPPPLMNAVWRFFEQHYWPVVYKQTYEHSQVDILIDRGVHHVVLLQYAHKNGIARGLNEYMHKTVERMNAKYGRSVATGLATVMPGEPDAEPILVEAFEKYGLAGVKLHSHVQVIQPNDPRMDPIYRVCTRYKKPVLIHAGREPNSRAHKKDAKDLCHVDFVRDVLDRFPDLVLCIPHLGFNETTEYMNLLRQYPNLYLDTTMQLGRVWPAIQGSTTDDEFEVLFREFADRILYGTDFPQLPNAWYSEYRNLAVRNLWKVSEENLDKILYKNAIRLYGIDLGEKEPRRDIVSTL</sequence>
<accession>A0A261XYY4</accession>
<dbReference type="EMBL" id="MVBO01000080">
    <property type="protein sequence ID" value="OZJ03541.1"/>
    <property type="molecule type" value="Genomic_DNA"/>
</dbReference>
<dbReference type="CDD" id="cd01292">
    <property type="entry name" value="metallo-dependent_hydrolases"/>
    <property type="match status" value="1"/>
</dbReference>
<comment type="similarity">
    <text evidence="3">Belongs to the metallo-dependent hydrolases superfamily.</text>
</comment>
<dbReference type="PANTHER" id="PTHR21240:SF28">
    <property type="entry name" value="ISO-OROTATE DECARBOXYLASE (EUROFUNG)"/>
    <property type="match status" value="1"/>
</dbReference>
<dbReference type="GO" id="GO:0019748">
    <property type="term" value="P:secondary metabolic process"/>
    <property type="evidence" value="ECO:0007669"/>
    <property type="project" value="TreeGrafter"/>
</dbReference>
<organism evidence="5 6">
    <name type="scientific">Bifiguratus adelaidae</name>
    <dbReference type="NCBI Taxonomy" id="1938954"/>
    <lineage>
        <taxon>Eukaryota</taxon>
        <taxon>Fungi</taxon>
        <taxon>Fungi incertae sedis</taxon>
        <taxon>Mucoromycota</taxon>
        <taxon>Mucoromycotina</taxon>
        <taxon>Endogonomycetes</taxon>
        <taxon>Endogonales</taxon>
        <taxon>Endogonales incertae sedis</taxon>
        <taxon>Bifiguratus</taxon>
    </lineage>
</organism>
<evidence type="ECO:0000313" key="5">
    <source>
        <dbReference type="EMBL" id="OZJ03541.1"/>
    </source>
</evidence>
<dbReference type="Proteomes" id="UP000242875">
    <property type="component" value="Unassembled WGS sequence"/>
</dbReference>
<comment type="caution">
    <text evidence="5">The sequence shown here is derived from an EMBL/GenBank/DDBJ whole genome shotgun (WGS) entry which is preliminary data.</text>
</comment>
<dbReference type="GO" id="GO:0016831">
    <property type="term" value="F:carboxy-lyase activity"/>
    <property type="evidence" value="ECO:0007669"/>
    <property type="project" value="UniProtKB-KW"/>
</dbReference>
<dbReference type="GO" id="GO:0005737">
    <property type="term" value="C:cytoplasm"/>
    <property type="evidence" value="ECO:0007669"/>
    <property type="project" value="TreeGrafter"/>
</dbReference>
<evidence type="ECO:0000259" key="4">
    <source>
        <dbReference type="Pfam" id="PF04909"/>
    </source>
</evidence>
<keyword evidence="6" id="KW-1185">Reference proteome</keyword>
<evidence type="ECO:0000256" key="3">
    <source>
        <dbReference type="RuleBase" id="RU366045"/>
    </source>
</evidence>
<reference evidence="5 6" key="1">
    <citation type="journal article" date="2017" name="Mycologia">
        <title>Bifiguratus adelaidae, gen. et sp. nov., a new member of Mucoromycotina in endophytic and soil-dwelling habitats.</title>
        <authorList>
            <person name="Torres-Cruz T.J."/>
            <person name="Billingsley Tobias T.L."/>
            <person name="Almatruk M."/>
            <person name="Hesse C."/>
            <person name="Kuske C.R."/>
            <person name="Desiro A."/>
            <person name="Benucci G.M."/>
            <person name="Bonito G."/>
            <person name="Stajich J.E."/>
            <person name="Dunlap C."/>
            <person name="Arnold A.E."/>
            <person name="Porras-Alfaro A."/>
        </authorList>
    </citation>
    <scope>NUCLEOTIDE SEQUENCE [LARGE SCALE GENOMIC DNA]</scope>
    <source>
        <strain evidence="5 6">AZ0501</strain>
    </source>
</reference>
<dbReference type="GO" id="GO:0016787">
    <property type="term" value="F:hydrolase activity"/>
    <property type="evidence" value="ECO:0007669"/>
    <property type="project" value="InterPro"/>
</dbReference>
<keyword evidence="2 3" id="KW-0456">Lyase</keyword>
<evidence type="ECO:0000256" key="2">
    <source>
        <dbReference type="ARBA" id="ARBA00023239"/>
    </source>
</evidence>
<dbReference type="InterPro" id="IPR032466">
    <property type="entry name" value="Metal_Hydrolase"/>
</dbReference>
<name>A0A261XYY4_9FUNG</name>